<dbReference type="OrthoDB" id="10257471at2759"/>
<feature type="region of interest" description="Disordered" evidence="1">
    <location>
        <begin position="594"/>
        <end position="613"/>
    </location>
</feature>
<comment type="caution">
    <text evidence="2">The sequence shown here is derived from an EMBL/GenBank/DDBJ whole genome shotgun (WGS) entry which is preliminary data.</text>
</comment>
<organism evidence="2 3">
    <name type="scientific">Ambispora gerdemannii</name>
    <dbReference type="NCBI Taxonomy" id="144530"/>
    <lineage>
        <taxon>Eukaryota</taxon>
        <taxon>Fungi</taxon>
        <taxon>Fungi incertae sedis</taxon>
        <taxon>Mucoromycota</taxon>
        <taxon>Glomeromycotina</taxon>
        <taxon>Glomeromycetes</taxon>
        <taxon>Archaeosporales</taxon>
        <taxon>Ambisporaceae</taxon>
        <taxon>Ambispora</taxon>
    </lineage>
</organism>
<accession>A0A9N9BST3</accession>
<proteinExistence type="predicted"/>
<evidence type="ECO:0000313" key="2">
    <source>
        <dbReference type="EMBL" id="CAG8575954.1"/>
    </source>
</evidence>
<evidence type="ECO:0000313" key="3">
    <source>
        <dbReference type="Proteomes" id="UP000789831"/>
    </source>
</evidence>
<dbReference type="Proteomes" id="UP000789831">
    <property type="component" value="Unassembled WGS sequence"/>
</dbReference>
<keyword evidence="3" id="KW-1185">Reference proteome</keyword>
<feature type="region of interest" description="Disordered" evidence="1">
    <location>
        <begin position="259"/>
        <end position="283"/>
    </location>
</feature>
<protein>
    <submittedName>
        <fullName evidence="2">3033_t:CDS:1</fullName>
    </submittedName>
</protein>
<dbReference type="EMBL" id="CAJVPL010001533">
    <property type="protein sequence ID" value="CAG8575954.1"/>
    <property type="molecule type" value="Genomic_DNA"/>
</dbReference>
<dbReference type="AlphaFoldDB" id="A0A9N9BST3"/>
<feature type="compositionally biased region" description="Basic and acidic residues" evidence="1">
    <location>
        <begin position="267"/>
        <end position="283"/>
    </location>
</feature>
<evidence type="ECO:0000256" key="1">
    <source>
        <dbReference type="SAM" id="MobiDB-lite"/>
    </source>
</evidence>
<reference evidence="2" key="1">
    <citation type="submission" date="2021-06" db="EMBL/GenBank/DDBJ databases">
        <authorList>
            <person name="Kallberg Y."/>
            <person name="Tangrot J."/>
            <person name="Rosling A."/>
        </authorList>
    </citation>
    <scope>NUCLEOTIDE SEQUENCE</scope>
    <source>
        <strain evidence="2">MT106</strain>
    </source>
</reference>
<feature type="region of interest" description="Disordered" evidence="1">
    <location>
        <begin position="87"/>
        <end position="117"/>
    </location>
</feature>
<name>A0A9N9BST3_9GLOM</name>
<gene>
    <name evidence="2" type="ORF">AGERDE_LOCUS7882</name>
</gene>
<feature type="compositionally biased region" description="Low complexity" evidence="1">
    <location>
        <begin position="90"/>
        <end position="102"/>
    </location>
</feature>
<sequence length="634" mass="72748">MGFSPFDEKNDDDFLEILEKDTIRANISLTNEVNQKIQMEREDSNILQVNGTSSVNNNFNKTINPEIKPKPEVLSLAMLAETITPLPKLQEQQQSPQWQQNGQDRKSEIDEMWPSLSDASRIKDKEVKKGDEIELGAWGQIPNITSVWGTPKKWKSETEQVKVSTASVWNPDDVHKLKSTPVPEPKAPMYFKRKKVQPLIFDLDDKEGWGAPPEKYVAWSDQRQGYCHELIQEQNDTKFWSKANGKWISVTDENKINEEDLEEDTRDPERLDDNISKKGKRVRGDGKTWEAIRDNSRAFESLEENVRKDLESENSFSSFLQNLKKPKSERLGNPRWKTEEEWRKIEVDDKHRIKSTTTNLSDLENNEDVYRLSENDEEDDNETDLIDTDQIKDTYETPLNEQKEEDILLPNIDSGHGSEEEALNDKAKAIVSELEENKDQINLIDISVDEVAAVASLQNQTLLDNNQREITNADQKLEQFEFISNNNNLSLMDESTNPIINEKDDNNKVEGITSNEHCCEKNFSTRSVPETNNEIVNADILIKMKVETPKDGSQSLIVSKMDNLEQVVGDFCQKWQMKELKELLQNLAKKKLKSKLKGKHSSSKNMIPSSNTTTLDSVIKNNIVSPIPKNEEEQ</sequence>